<dbReference type="GO" id="GO:0016787">
    <property type="term" value="F:hydrolase activity"/>
    <property type="evidence" value="ECO:0007669"/>
    <property type="project" value="UniProtKB-KW"/>
</dbReference>
<comment type="similarity">
    <text evidence="3">Belongs to the Nudix hydrolase family. NudK subfamily.</text>
</comment>
<evidence type="ECO:0000256" key="3">
    <source>
        <dbReference type="ARBA" id="ARBA00007275"/>
    </source>
</evidence>
<dbReference type="InterPro" id="IPR000086">
    <property type="entry name" value="NUDIX_hydrolase_dom"/>
</dbReference>
<dbReference type="GO" id="GO:0005829">
    <property type="term" value="C:cytosol"/>
    <property type="evidence" value="ECO:0007669"/>
    <property type="project" value="TreeGrafter"/>
</dbReference>
<evidence type="ECO:0000256" key="2">
    <source>
        <dbReference type="ARBA" id="ARBA00001946"/>
    </source>
</evidence>
<dbReference type="SUPFAM" id="SSF55811">
    <property type="entry name" value="Nudix"/>
    <property type="match status" value="1"/>
</dbReference>
<evidence type="ECO:0000256" key="1">
    <source>
        <dbReference type="ARBA" id="ARBA00000847"/>
    </source>
</evidence>
<keyword evidence="5 9" id="KW-0378">Hydrolase</keyword>
<feature type="domain" description="Nudix hydrolase" evidence="8">
    <location>
        <begin position="43"/>
        <end position="171"/>
    </location>
</feature>
<dbReference type="AlphaFoldDB" id="A0A8J7C1P1"/>
<evidence type="ECO:0000256" key="6">
    <source>
        <dbReference type="ARBA" id="ARBA00032162"/>
    </source>
</evidence>
<comment type="catalytic activity">
    <reaction evidence="1">
        <text>GDP-alpha-D-mannose + H2O = alpha-D-mannose 1-phosphate + GMP + 2 H(+)</text>
        <dbReference type="Rhea" id="RHEA:27978"/>
        <dbReference type="ChEBI" id="CHEBI:15377"/>
        <dbReference type="ChEBI" id="CHEBI:15378"/>
        <dbReference type="ChEBI" id="CHEBI:57527"/>
        <dbReference type="ChEBI" id="CHEBI:58115"/>
        <dbReference type="ChEBI" id="CHEBI:58409"/>
    </reaction>
</comment>
<dbReference type="InterPro" id="IPR020084">
    <property type="entry name" value="NUDIX_hydrolase_CS"/>
</dbReference>
<comment type="cofactor">
    <cofactor evidence="2">
        <name>Mg(2+)</name>
        <dbReference type="ChEBI" id="CHEBI:18420"/>
    </cofactor>
</comment>
<dbReference type="Proteomes" id="UP000648239">
    <property type="component" value="Unassembled WGS sequence"/>
</dbReference>
<dbReference type="Gene3D" id="3.90.79.10">
    <property type="entry name" value="Nucleoside Triphosphate Pyrophosphohydrolase"/>
    <property type="match status" value="1"/>
</dbReference>
<reference evidence="9 10" key="1">
    <citation type="submission" date="2020-08" db="EMBL/GenBank/DDBJ databases">
        <title>Acidobacteriota in marine sediments use diverse sulfur dissimilation pathways.</title>
        <authorList>
            <person name="Wasmund K."/>
        </authorList>
    </citation>
    <scope>NUCLEOTIDE SEQUENCE [LARGE SCALE GENOMIC DNA]</scope>
    <source>
        <strain evidence="9">MAG AM4</strain>
    </source>
</reference>
<accession>A0A8J7C1P1</accession>
<sequence>MAIDRWRRIRSRLLQDCRVFRLNEVKFEREGVPAPDPFYVLNGPDWINVIPLLADDRVVMIRQYRFGTESETLEIPGGMCDPGEEPAVAARRELLEETGFTADALVPIGSVHPNPAIQSNRCHSFLATGLNRESEPTPDANEGFEERLVPLSQIPSLIAGGEITHSLVVAAFYLFGSRQSG</sequence>
<protein>
    <recommendedName>
        <fullName evidence="4">GDP-mannose pyrophosphatase</fullName>
    </recommendedName>
    <alternativeName>
        <fullName evidence="6">GDP-mannose hydrolase</fullName>
    </alternativeName>
    <alternativeName>
        <fullName evidence="7">GDPMK</fullName>
    </alternativeName>
</protein>
<evidence type="ECO:0000256" key="4">
    <source>
        <dbReference type="ARBA" id="ARBA00016377"/>
    </source>
</evidence>
<gene>
    <name evidence="9" type="ORF">IFK94_08090</name>
</gene>
<evidence type="ECO:0000313" key="9">
    <source>
        <dbReference type="EMBL" id="MBD3868070.1"/>
    </source>
</evidence>
<proteinExistence type="inferred from homology"/>
<name>A0A8J7C1P1_9BACT</name>
<dbReference type="PANTHER" id="PTHR11839">
    <property type="entry name" value="UDP/ADP-SUGAR PYROPHOSPHATASE"/>
    <property type="match status" value="1"/>
</dbReference>
<dbReference type="PROSITE" id="PS51462">
    <property type="entry name" value="NUDIX"/>
    <property type="match status" value="1"/>
</dbReference>
<evidence type="ECO:0000256" key="5">
    <source>
        <dbReference type="ARBA" id="ARBA00022801"/>
    </source>
</evidence>
<dbReference type="GO" id="GO:0019693">
    <property type="term" value="P:ribose phosphate metabolic process"/>
    <property type="evidence" value="ECO:0007669"/>
    <property type="project" value="TreeGrafter"/>
</dbReference>
<dbReference type="GO" id="GO:0006753">
    <property type="term" value="P:nucleoside phosphate metabolic process"/>
    <property type="evidence" value="ECO:0007669"/>
    <property type="project" value="TreeGrafter"/>
</dbReference>
<dbReference type="Pfam" id="PF00293">
    <property type="entry name" value="NUDIX"/>
    <property type="match status" value="1"/>
</dbReference>
<dbReference type="CDD" id="cd03424">
    <property type="entry name" value="NUDIX_ADPRase_Nudt5_UGPPase_Nudt14"/>
    <property type="match status" value="1"/>
</dbReference>
<dbReference type="InterPro" id="IPR015797">
    <property type="entry name" value="NUDIX_hydrolase-like_dom_sf"/>
</dbReference>
<evidence type="ECO:0000256" key="7">
    <source>
        <dbReference type="ARBA" id="ARBA00032272"/>
    </source>
</evidence>
<organism evidence="9 10">
    <name type="scientific">Candidatus Polarisedimenticola svalbardensis</name>
    <dbReference type="NCBI Taxonomy" id="2886004"/>
    <lineage>
        <taxon>Bacteria</taxon>
        <taxon>Pseudomonadati</taxon>
        <taxon>Acidobacteriota</taxon>
        <taxon>Candidatus Polarisedimenticolia</taxon>
        <taxon>Candidatus Polarisedimenticolales</taxon>
        <taxon>Candidatus Polarisedimenticolaceae</taxon>
        <taxon>Candidatus Polarisedimenticola</taxon>
    </lineage>
</organism>
<comment type="caution">
    <text evidence="9">The sequence shown here is derived from an EMBL/GenBank/DDBJ whole genome shotgun (WGS) entry which is preliminary data.</text>
</comment>
<evidence type="ECO:0000259" key="8">
    <source>
        <dbReference type="PROSITE" id="PS51462"/>
    </source>
</evidence>
<dbReference type="PANTHER" id="PTHR11839:SF18">
    <property type="entry name" value="NUDIX HYDROLASE DOMAIN-CONTAINING PROTEIN"/>
    <property type="match status" value="1"/>
</dbReference>
<dbReference type="EMBL" id="JACXWD010000021">
    <property type="protein sequence ID" value="MBD3868070.1"/>
    <property type="molecule type" value="Genomic_DNA"/>
</dbReference>
<evidence type="ECO:0000313" key="10">
    <source>
        <dbReference type="Proteomes" id="UP000648239"/>
    </source>
</evidence>
<dbReference type="PROSITE" id="PS00893">
    <property type="entry name" value="NUDIX_BOX"/>
    <property type="match status" value="1"/>
</dbReference>